<evidence type="ECO:0000256" key="1">
    <source>
        <dbReference type="ARBA" id="ARBA00004141"/>
    </source>
</evidence>
<organism evidence="14 15">
    <name type="scientific">Muraenolepis orangiensis</name>
    <name type="common">Patagonian moray cod</name>
    <dbReference type="NCBI Taxonomy" id="630683"/>
    <lineage>
        <taxon>Eukaryota</taxon>
        <taxon>Metazoa</taxon>
        <taxon>Chordata</taxon>
        <taxon>Craniata</taxon>
        <taxon>Vertebrata</taxon>
        <taxon>Euteleostomi</taxon>
        <taxon>Actinopterygii</taxon>
        <taxon>Neopterygii</taxon>
        <taxon>Teleostei</taxon>
        <taxon>Neoteleostei</taxon>
        <taxon>Acanthomorphata</taxon>
        <taxon>Zeiogadaria</taxon>
        <taxon>Gadariae</taxon>
        <taxon>Gadiformes</taxon>
        <taxon>Muraenolepidoidei</taxon>
        <taxon>Muraenolepididae</taxon>
        <taxon>Muraenolepis</taxon>
    </lineage>
</organism>
<dbReference type="InterPro" id="IPR005225">
    <property type="entry name" value="Small_GTP-bd"/>
</dbReference>
<dbReference type="PROSITE" id="PS51421">
    <property type="entry name" value="RAS"/>
    <property type="match status" value="1"/>
</dbReference>
<sequence length="1023" mass="114913">MSTWLNDGEVLLGQGSGEAIPWSPRTRGRSAGSPRSGLGRGLVSSPNGREAMLQEPQTMVKARELFVLCDKEDKGFITKRDMQRLEGELPLSLEQLEDVFDSLDRLNNGFLTPVEFNAGLGGIMELDESSEQSLDEGRAQPDQVDWTQDPRAIQFGNMLTELGADRLFKDQWEVSSLWCALQREKPELVTALDDILVHTVARVQDAAKERDSLEQALRRRESEHDRIVRSLYEEMESQLKEEREKQKTQDSIKQWDRGQQLEEELGMRDQELESSLTKQRELESSVRALSCEQADVKEQKQQLQSLNAQLREQLDTTREELQTAKSQLNLIHFTDAQENMAKERNVLKVSRNIQKEKESLLRQLEILRDMNKRLRDETDAHQAQKRSPIKKVLLKQGSIIGNYFLQDKPIKRQLSSSSQLGQDKEDLSNPPKRHSSTAEECDHDVPGHMESQTVRPQRVFRVVFLGNSGVGKTSFIRHYCTRQFSSTLCSTVGIDYQMKTIALGSINVVLQLWDTAGQERFRSITQQYYRKADGILSMYDVTDGNSFMAVREWMDCIQERKSEGAVVMLLGNKVDMAGDENRRVTTEEGQKLAEHHQAEFHECSAKSGYNIDTLMSELARMLVAQEDRQYIRDNYTDHDGEGHLAGGAVLAVGVWTVVGKSDYISLLNSTFYSTSAYILIATGTIVVVTGLIGCCATLNENRSLLVVYFMLLLSIFLLEIIAGVMAYMNYQQLDHELRQNLKLTMQHKYKQPGEDSITQAVDKLQQEFQCCGSNSSLDWAHSVWILDHNNDRMVPDSCCKTPREYCGRRDHPSNIFKLEGGCIVRLGKVILSQLHVLGGVGIGIAFLQGKPIDFVGVDESTARWVQDFSVKPYATPAKLESIDGARYQALLIPDCPGALNDLAHSGSLHRILTHFISQQKPVCAVGHGVSALCCATEGQKWIFSGYSLTGPSVFELVRSQDFANLPLIVEDFVKDSGGSYTASQEDAMHVVVDRHLITGQNVQSTSVAVNNLILLSTASRTST</sequence>
<keyword evidence="7" id="KW-0342">GTP-binding</keyword>
<dbReference type="SMART" id="SM00176">
    <property type="entry name" value="RAN"/>
    <property type="match status" value="1"/>
</dbReference>
<feature type="domain" description="EF-hand" evidence="13">
    <location>
        <begin position="91"/>
        <end position="126"/>
    </location>
</feature>
<comment type="similarity">
    <text evidence="2">Belongs to the tetraspanin (TM4SF) family.</text>
</comment>
<gene>
    <name evidence="14" type="ORF">NHX12_002626</name>
</gene>
<evidence type="ECO:0000256" key="11">
    <source>
        <dbReference type="SAM" id="MobiDB-lite"/>
    </source>
</evidence>
<evidence type="ECO:0000256" key="8">
    <source>
        <dbReference type="ARBA" id="ARBA00023136"/>
    </source>
</evidence>
<dbReference type="OrthoDB" id="9989112at2759"/>
<evidence type="ECO:0000256" key="7">
    <source>
        <dbReference type="ARBA" id="ARBA00023134"/>
    </source>
</evidence>
<dbReference type="PROSITE" id="PS51417">
    <property type="entry name" value="ARF"/>
    <property type="match status" value="1"/>
</dbReference>
<dbReference type="EMBL" id="JANIIK010000110">
    <property type="protein sequence ID" value="KAJ3596217.1"/>
    <property type="molecule type" value="Genomic_DNA"/>
</dbReference>
<dbReference type="InterPro" id="IPR011992">
    <property type="entry name" value="EF-hand-dom_pair"/>
</dbReference>
<dbReference type="SUPFAM" id="SSF47473">
    <property type="entry name" value="EF-hand"/>
    <property type="match status" value="1"/>
</dbReference>
<keyword evidence="5" id="KW-0315">Glutamine amidotransferase</keyword>
<dbReference type="Gene3D" id="3.40.50.880">
    <property type="match status" value="1"/>
</dbReference>
<comment type="subcellular location">
    <subcellularLocation>
        <location evidence="1">Membrane</location>
        <topology evidence="1">Multi-pass membrane protein</topology>
    </subcellularLocation>
</comment>
<keyword evidence="4" id="KW-0547">Nucleotide-binding</keyword>
<evidence type="ECO:0000256" key="6">
    <source>
        <dbReference type="ARBA" id="ARBA00022989"/>
    </source>
</evidence>
<evidence type="ECO:0000256" key="12">
    <source>
        <dbReference type="SAM" id="Phobius"/>
    </source>
</evidence>
<dbReference type="InterPro" id="IPR008952">
    <property type="entry name" value="Tetraspanin_EC2_sf"/>
</dbReference>
<keyword evidence="8 12" id="KW-0472">Membrane</keyword>
<evidence type="ECO:0000313" key="15">
    <source>
        <dbReference type="Proteomes" id="UP001148018"/>
    </source>
</evidence>
<keyword evidence="10" id="KW-0175">Coiled coil</keyword>
<protein>
    <recommendedName>
        <fullName evidence="13">EF-hand domain-containing protein</fullName>
    </recommendedName>
</protein>
<evidence type="ECO:0000256" key="3">
    <source>
        <dbReference type="ARBA" id="ARBA00022692"/>
    </source>
</evidence>
<dbReference type="InterPro" id="IPR002048">
    <property type="entry name" value="EF_hand_dom"/>
</dbReference>
<evidence type="ECO:0000256" key="2">
    <source>
        <dbReference type="ARBA" id="ARBA00006840"/>
    </source>
</evidence>
<dbReference type="SMART" id="SM00173">
    <property type="entry name" value="RAS"/>
    <property type="match status" value="1"/>
</dbReference>
<dbReference type="PROSITE" id="PS51419">
    <property type="entry name" value="RAB"/>
    <property type="match status" value="1"/>
</dbReference>
<dbReference type="InterPro" id="IPR027417">
    <property type="entry name" value="P-loop_NTPase"/>
</dbReference>
<dbReference type="InterPro" id="IPR050227">
    <property type="entry name" value="Rab"/>
</dbReference>
<dbReference type="PANTHER" id="PTHR47977">
    <property type="entry name" value="RAS-RELATED PROTEIN RAB"/>
    <property type="match status" value="1"/>
</dbReference>
<feature type="region of interest" description="Disordered" evidence="11">
    <location>
        <begin position="15"/>
        <end position="48"/>
    </location>
</feature>
<evidence type="ECO:0000256" key="4">
    <source>
        <dbReference type="ARBA" id="ARBA00022741"/>
    </source>
</evidence>
<keyword evidence="6 12" id="KW-1133">Transmembrane helix</keyword>
<feature type="coiled-coil region" evidence="10">
    <location>
        <begin position="286"/>
        <end position="384"/>
    </location>
</feature>
<dbReference type="FunFam" id="3.40.50.300:FF:001129">
    <property type="entry name" value="ras-related protein Rab-44 isoform X2"/>
    <property type="match status" value="1"/>
</dbReference>
<comment type="caution">
    <text evidence="14">The sequence shown here is derived from an EMBL/GenBank/DDBJ whole genome shotgun (WGS) entry which is preliminary data.</text>
</comment>
<dbReference type="GO" id="GO:0005509">
    <property type="term" value="F:calcium ion binding"/>
    <property type="evidence" value="ECO:0007669"/>
    <property type="project" value="InterPro"/>
</dbReference>
<dbReference type="Gene3D" id="1.10.238.10">
    <property type="entry name" value="EF-hand"/>
    <property type="match status" value="1"/>
</dbReference>
<evidence type="ECO:0000256" key="5">
    <source>
        <dbReference type="ARBA" id="ARBA00022962"/>
    </source>
</evidence>
<dbReference type="AlphaFoldDB" id="A0A9Q0ID79"/>
<dbReference type="InterPro" id="IPR029062">
    <property type="entry name" value="Class_I_gatase-like"/>
</dbReference>
<feature type="region of interest" description="Disordered" evidence="11">
    <location>
        <begin position="414"/>
        <end position="449"/>
    </location>
</feature>
<keyword evidence="9" id="KW-0449">Lipoprotein</keyword>
<dbReference type="Pfam" id="PF00071">
    <property type="entry name" value="Ras"/>
    <property type="match status" value="1"/>
</dbReference>
<dbReference type="SMART" id="SM00177">
    <property type="entry name" value="ARF"/>
    <property type="match status" value="1"/>
</dbReference>
<dbReference type="CDD" id="cd03155">
    <property type="entry name" value="CD151_like_LEL"/>
    <property type="match status" value="1"/>
</dbReference>
<dbReference type="GO" id="GO:0005525">
    <property type="term" value="F:GTP binding"/>
    <property type="evidence" value="ECO:0007669"/>
    <property type="project" value="UniProtKB-KW"/>
</dbReference>
<keyword evidence="3 12" id="KW-0812">Transmembrane</keyword>
<proteinExistence type="inferred from homology"/>
<evidence type="ECO:0000256" key="10">
    <source>
        <dbReference type="SAM" id="Coils"/>
    </source>
</evidence>
<reference evidence="14" key="1">
    <citation type="submission" date="2022-07" db="EMBL/GenBank/DDBJ databases">
        <title>Chromosome-level genome of Muraenolepis orangiensis.</title>
        <authorList>
            <person name="Kim J."/>
        </authorList>
    </citation>
    <scope>NUCLEOTIDE SEQUENCE</scope>
    <source>
        <strain evidence="14">KU_S4_2022</strain>
        <tissue evidence="14">Muscle</tissue>
    </source>
</reference>
<dbReference type="GO" id="GO:0003924">
    <property type="term" value="F:GTPase activity"/>
    <property type="evidence" value="ECO:0007669"/>
    <property type="project" value="InterPro"/>
</dbReference>
<dbReference type="SUPFAM" id="SSF52540">
    <property type="entry name" value="P-loop containing nucleoside triphosphate hydrolases"/>
    <property type="match status" value="1"/>
</dbReference>
<dbReference type="Proteomes" id="UP001148018">
    <property type="component" value="Unassembled WGS sequence"/>
</dbReference>
<dbReference type="PROSITE" id="PS50222">
    <property type="entry name" value="EF_HAND_2"/>
    <property type="match status" value="1"/>
</dbReference>
<dbReference type="InterPro" id="IPR018499">
    <property type="entry name" value="Tetraspanin/Peripherin"/>
</dbReference>
<name>A0A9Q0ID79_9TELE</name>
<dbReference type="CDD" id="cd03141">
    <property type="entry name" value="GATase1_Hsp31_like"/>
    <property type="match status" value="1"/>
</dbReference>
<dbReference type="SUPFAM" id="SSF48652">
    <property type="entry name" value="Tetraspanin"/>
    <property type="match status" value="1"/>
</dbReference>
<feature type="transmembrane region" description="Helical" evidence="12">
    <location>
        <begin position="676"/>
        <end position="698"/>
    </location>
</feature>
<dbReference type="PROSITE" id="PS51420">
    <property type="entry name" value="RHO"/>
    <property type="match status" value="1"/>
</dbReference>
<dbReference type="Gene3D" id="3.40.50.300">
    <property type="entry name" value="P-loop containing nucleotide triphosphate hydrolases"/>
    <property type="match status" value="1"/>
</dbReference>
<evidence type="ECO:0000313" key="14">
    <source>
        <dbReference type="EMBL" id="KAJ3596217.1"/>
    </source>
</evidence>
<dbReference type="GO" id="GO:0016020">
    <property type="term" value="C:membrane"/>
    <property type="evidence" value="ECO:0007669"/>
    <property type="project" value="UniProtKB-SubCell"/>
</dbReference>
<dbReference type="NCBIfam" id="TIGR00231">
    <property type="entry name" value="small_GTP"/>
    <property type="match status" value="1"/>
</dbReference>
<dbReference type="SMART" id="SM00175">
    <property type="entry name" value="RAB"/>
    <property type="match status" value="1"/>
</dbReference>
<dbReference type="CDD" id="cd00154">
    <property type="entry name" value="Rab"/>
    <property type="match status" value="1"/>
</dbReference>
<feature type="transmembrane region" description="Helical" evidence="12">
    <location>
        <begin position="705"/>
        <end position="728"/>
    </location>
</feature>
<dbReference type="InterPro" id="IPR001806">
    <property type="entry name" value="Small_GTPase"/>
</dbReference>
<evidence type="ECO:0000256" key="9">
    <source>
        <dbReference type="ARBA" id="ARBA00023288"/>
    </source>
</evidence>
<evidence type="ECO:0000259" key="13">
    <source>
        <dbReference type="PROSITE" id="PS50222"/>
    </source>
</evidence>
<dbReference type="SMART" id="SM00174">
    <property type="entry name" value="RHO"/>
    <property type="match status" value="1"/>
</dbReference>
<dbReference type="Pfam" id="PF00335">
    <property type="entry name" value="Tetraspanin"/>
    <property type="match status" value="1"/>
</dbReference>
<dbReference type="Gene3D" id="1.10.1450.10">
    <property type="entry name" value="Tetraspanin"/>
    <property type="match status" value="1"/>
</dbReference>
<dbReference type="PRINTS" id="PR00449">
    <property type="entry name" value="RASTRNSFRMNG"/>
</dbReference>
<dbReference type="FunFam" id="1.10.1450.10:FF:000005">
    <property type="entry name" value="Tetraspanin"/>
    <property type="match status" value="1"/>
</dbReference>
<dbReference type="SUPFAM" id="SSF52317">
    <property type="entry name" value="Class I glutamine amidotransferase-like"/>
    <property type="match status" value="1"/>
</dbReference>
<accession>A0A9Q0ID79</accession>
<keyword evidence="15" id="KW-1185">Reference proteome</keyword>